<protein>
    <submittedName>
        <fullName evidence="10">PHD-type domain-containing protein</fullName>
    </submittedName>
</protein>
<feature type="domain" description="PHD-type" evidence="8">
    <location>
        <begin position="320"/>
        <end position="436"/>
    </location>
</feature>
<feature type="domain" description="PHD-type" evidence="6">
    <location>
        <begin position="264"/>
        <end position="314"/>
    </location>
</feature>
<dbReference type="InterPro" id="IPR011011">
    <property type="entry name" value="Znf_FYVE_PHD"/>
</dbReference>
<feature type="compositionally biased region" description="Basic and acidic residues" evidence="5">
    <location>
        <begin position="535"/>
        <end position="545"/>
    </location>
</feature>
<dbReference type="InterPro" id="IPR001965">
    <property type="entry name" value="Znf_PHD"/>
</dbReference>
<name>A0A183BMC4_GLOPA</name>
<dbReference type="Gene3D" id="3.30.40.10">
    <property type="entry name" value="Zinc/RING finger domain, C3HC4 (zinc finger)"/>
    <property type="match status" value="2"/>
</dbReference>
<evidence type="ECO:0000259" key="8">
    <source>
        <dbReference type="PROSITE" id="PS51805"/>
    </source>
</evidence>
<dbReference type="Pfam" id="PF13831">
    <property type="entry name" value="PHD_2"/>
    <property type="match status" value="1"/>
</dbReference>
<evidence type="ECO:0000256" key="4">
    <source>
        <dbReference type="PROSITE-ProRule" id="PRU00146"/>
    </source>
</evidence>
<evidence type="ECO:0000259" key="7">
    <source>
        <dbReference type="PROSITE" id="PS50081"/>
    </source>
</evidence>
<keyword evidence="9" id="KW-1185">Reference proteome</keyword>
<accession>A0A183BMC4</accession>
<dbReference type="InterPro" id="IPR002219">
    <property type="entry name" value="PKC_DAG/PE"/>
</dbReference>
<keyword evidence="3" id="KW-0862">Zinc</keyword>
<dbReference type="WBParaSite" id="GPLIN_000175900">
    <property type="protein sequence ID" value="GPLIN_000175900"/>
    <property type="gene ID" value="GPLIN_000175900"/>
</dbReference>
<dbReference type="InterPro" id="IPR034732">
    <property type="entry name" value="EPHD"/>
</dbReference>
<dbReference type="AlphaFoldDB" id="A0A183BMC4"/>
<keyword evidence="1" id="KW-0479">Metal-binding</keyword>
<feature type="domain" description="Phorbol-ester/DAG-type" evidence="7">
    <location>
        <begin position="246"/>
        <end position="308"/>
    </location>
</feature>
<dbReference type="PANTHER" id="PTHR13793">
    <property type="entry name" value="PHD FINGER PROTEINS"/>
    <property type="match status" value="1"/>
</dbReference>
<dbReference type="PROSITE" id="PS50081">
    <property type="entry name" value="ZF_DAG_PE_2"/>
    <property type="match status" value="1"/>
</dbReference>
<organism evidence="9 10">
    <name type="scientific">Globodera pallida</name>
    <name type="common">Potato cyst nematode worm</name>
    <name type="synonym">Heterodera pallida</name>
    <dbReference type="NCBI Taxonomy" id="36090"/>
    <lineage>
        <taxon>Eukaryota</taxon>
        <taxon>Metazoa</taxon>
        <taxon>Ecdysozoa</taxon>
        <taxon>Nematoda</taxon>
        <taxon>Chromadorea</taxon>
        <taxon>Rhabditida</taxon>
        <taxon>Tylenchina</taxon>
        <taxon>Tylenchomorpha</taxon>
        <taxon>Tylenchoidea</taxon>
        <taxon>Heteroderidae</taxon>
        <taxon>Heteroderinae</taxon>
        <taxon>Globodera</taxon>
    </lineage>
</organism>
<evidence type="ECO:0000313" key="9">
    <source>
        <dbReference type="Proteomes" id="UP000050741"/>
    </source>
</evidence>
<evidence type="ECO:0000256" key="2">
    <source>
        <dbReference type="ARBA" id="ARBA00022771"/>
    </source>
</evidence>
<reference evidence="9" key="1">
    <citation type="submission" date="2014-05" db="EMBL/GenBank/DDBJ databases">
        <title>The genome and life-stage specific transcriptomes of Globodera pallida elucidate key aspects of plant parasitism by a cyst nematode.</title>
        <authorList>
            <person name="Cotton J.A."/>
            <person name="Lilley C.J."/>
            <person name="Jones L.M."/>
            <person name="Kikuchi T."/>
            <person name="Reid A.J."/>
            <person name="Thorpe P."/>
            <person name="Tsai I.J."/>
            <person name="Beasley H."/>
            <person name="Blok V."/>
            <person name="Cock P.J.A."/>
            <person name="Van den Akker S.E."/>
            <person name="Holroyd N."/>
            <person name="Hunt M."/>
            <person name="Mantelin S."/>
            <person name="Naghra H."/>
            <person name="Pain A."/>
            <person name="Palomares-Rius J.E."/>
            <person name="Zarowiecki M."/>
            <person name="Berriman M."/>
            <person name="Jones J.T."/>
            <person name="Urwin P.E."/>
        </authorList>
    </citation>
    <scope>NUCLEOTIDE SEQUENCE [LARGE SCALE GENOMIC DNA]</scope>
    <source>
        <strain evidence="9">Lindley</strain>
    </source>
</reference>
<dbReference type="InterPro" id="IPR019786">
    <property type="entry name" value="Zinc_finger_PHD-type_CS"/>
</dbReference>
<dbReference type="PROSITE" id="PS01359">
    <property type="entry name" value="ZF_PHD_1"/>
    <property type="match status" value="1"/>
</dbReference>
<dbReference type="InterPro" id="IPR050701">
    <property type="entry name" value="Histone_Mod_Regulator"/>
</dbReference>
<evidence type="ECO:0000256" key="1">
    <source>
        <dbReference type="ARBA" id="ARBA00022723"/>
    </source>
</evidence>
<feature type="region of interest" description="Disordered" evidence="5">
    <location>
        <begin position="519"/>
        <end position="570"/>
    </location>
</feature>
<dbReference type="PROSITE" id="PS50016">
    <property type="entry name" value="ZF_PHD_2"/>
    <property type="match status" value="1"/>
</dbReference>
<dbReference type="SUPFAM" id="SSF57903">
    <property type="entry name" value="FYVE/PHD zinc finger"/>
    <property type="match status" value="1"/>
</dbReference>
<dbReference type="Proteomes" id="UP000050741">
    <property type="component" value="Unassembled WGS sequence"/>
</dbReference>
<evidence type="ECO:0000256" key="5">
    <source>
        <dbReference type="SAM" id="MobiDB-lite"/>
    </source>
</evidence>
<dbReference type="InterPro" id="IPR013083">
    <property type="entry name" value="Znf_RING/FYVE/PHD"/>
</dbReference>
<dbReference type="InterPro" id="IPR019787">
    <property type="entry name" value="Znf_PHD-finger"/>
</dbReference>
<dbReference type="PANTHER" id="PTHR13793:SF160">
    <property type="entry name" value="PHD FINGER PROTEIN RHINOCEROS"/>
    <property type="match status" value="1"/>
</dbReference>
<reference evidence="10" key="2">
    <citation type="submission" date="2016-06" db="UniProtKB">
        <authorList>
            <consortium name="WormBaseParasite"/>
        </authorList>
    </citation>
    <scope>IDENTIFICATION</scope>
</reference>
<keyword evidence="2 4" id="KW-0863">Zinc-finger</keyword>
<dbReference type="PROSITE" id="PS51805">
    <property type="entry name" value="EPHD"/>
    <property type="match status" value="1"/>
</dbReference>
<dbReference type="SMART" id="SM00249">
    <property type="entry name" value="PHD"/>
    <property type="match status" value="2"/>
</dbReference>
<evidence type="ECO:0000256" key="3">
    <source>
        <dbReference type="ARBA" id="ARBA00022833"/>
    </source>
</evidence>
<dbReference type="GO" id="GO:0006357">
    <property type="term" value="P:regulation of transcription by RNA polymerase II"/>
    <property type="evidence" value="ECO:0007669"/>
    <property type="project" value="TreeGrafter"/>
</dbReference>
<dbReference type="Pfam" id="PF13832">
    <property type="entry name" value="zf-HC5HC2H_2"/>
    <property type="match status" value="1"/>
</dbReference>
<dbReference type="GO" id="GO:0008270">
    <property type="term" value="F:zinc ion binding"/>
    <property type="evidence" value="ECO:0007669"/>
    <property type="project" value="UniProtKB-KW"/>
</dbReference>
<sequence length="662" mass="76696">MRKRRKRHQQQQYIDHSIRKKGEKITQKKLLGPSSCSLASTSTVPLANRHIELHKCSRRSVQSVGLTPKHERGAEPSSWIKRKFYIVENNGEPTEVYCTDLIHRARQRLGSSTTTKDGGHRLLRVVDKWREEWNHGVQMPLGTSKEDSIPSEHTALFPDLAEPECFQLPSKLISLDRPSDNNNNTNSRYANTTHFQFGTRPPNLYYALDNEDTVWLKKKRSLTRPISARTFVDVMNCFELLAYKKMHDDLLESFKSALNSSEDDAECCICRWPVWETGDQIVFCDGCNIAVHQVCYGIAAVPHDQWFCKLCTHFGRPSTAQECLFCPVRGGAMKATKHLESWAHVVCALFLAEVRFGDAEQREPITHVNEVPAEKWRARCCVCDTRSGACIKCTHPKCEETFHVSCAQCANFVLDIENDERELNGVKYVSLCGKHSSRTQQYRNRQNFRFNKNRLSEMNRHFEQYVDVAVVAEHLNTPPEIVGRIYGYWVCKRNQNNKRPLIAEPEDCRSICIGPTLPSVSNSTEEEEQQQQENGGRRNDDGMDGRKRRKRAMAKQPPQQHQSVPAEYEQMPRRRLNDQYEKIRQLRLQFEKARNLCYMVARREKLKQQCLDQFEQQVKRTATSVFGRVPPVSSRCMERLLSEWREAVDFKVEDDGTIRRRN</sequence>
<evidence type="ECO:0000313" key="10">
    <source>
        <dbReference type="WBParaSite" id="GPLIN_000175900"/>
    </source>
</evidence>
<dbReference type="CDD" id="cd15492">
    <property type="entry name" value="PHD_BRPF_JADE_like"/>
    <property type="match status" value="1"/>
</dbReference>
<evidence type="ECO:0000259" key="6">
    <source>
        <dbReference type="PROSITE" id="PS50016"/>
    </source>
</evidence>
<proteinExistence type="predicted"/>